<dbReference type="PROSITE" id="PS51041">
    <property type="entry name" value="EMI"/>
    <property type="match status" value="1"/>
</dbReference>
<accession>E0VYZ5</accession>
<proteinExistence type="predicted"/>
<feature type="region of interest" description="Disordered" evidence="3">
    <location>
        <begin position="429"/>
        <end position="451"/>
    </location>
</feature>
<feature type="transmembrane region" description="Helical" evidence="4">
    <location>
        <begin position="518"/>
        <end position="535"/>
    </location>
</feature>
<protein>
    <recommendedName>
        <fullName evidence="5">EMI domain-containing protein</fullName>
    </recommendedName>
</protein>
<feature type="compositionally biased region" description="Basic and acidic residues" evidence="3">
    <location>
        <begin position="430"/>
        <end position="442"/>
    </location>
</feature>
<gene>
    <name evidence="7" type="primary">8231721</name>
    <name evidence="6" type="ORF">Phum_PHUM522270</name>
</gene>
<dbReference type="HOGENOM" id="CLU_455844_0_0_1"/>
<dbReference type="EMBL" id="DS235848">
    <property type="protein sequence ID" value="EEB18601.1"/>
    <property type="molecule type" value="Genomic_DNA"/>
</dbReference>
<dbReference type="Proteomes" id="UP000009046">
    <property type="component" value="Unassembled WGS sequence"/>
</dbReference>
<dbReference type="EnsemblMetazoa" id="PHUM522270-RA">
    <property type="protein sequence ID" value="PHUM522270-PA"/>
    <property type="gene ID" value="PHUM522270"/>
</dbReference>
<keyword evidence="2" id="KW-1015">Disulfide bond</keyword>
<dbReference type="PANTHER" id="PTHR24052:SF8">
    <property type="entry name" value="NIMROD A, ISOFORM E"/>
    <property type="match status" value="1"/>
</dbReference>
<reference evidence="6" key="2">
    <citation type="submission" date="2007-04" db="EMBL/GenBank/DDBJ databases">
        <title>The genome of the human body louse.</title>
        <authorList>
            <consortium name="The Human Body Louse Genome Consortium"/>
            <person name="Kirkness E."/>
            <person name="Walenz B."/>
            <person name="Hass B."/>
            <person name="Bruggner R."/>
            <person name="Strausberg R."/>
        </authorList>
    </citation>
    <scope>NUCLEOTIDE SEQUENCE</scope>
    <source>
        <strain evidence="6">USDA</strain>
    </source>
</reference>
<dbReference type="AlphaFoldDB" id="E0VYZ5"/>
<dbReference type="InParanoid" id="E0VYZ5"/>
<name>E0VYZ5_PEDHC</name>
<dbReference type="Gene3D" id="2.170.300.10">
    <property type="entry name" value="Tie2 ligand-binding domain superfamily"/>
    <property type="match status" value="1"/>
</dbReference>
<dbReference type="RefSeq" id="XP_002431339.1">
    <property type="nucleotide sequence ID" value="XM_002431294.1"/>
</dbReference>
<dbReference type="InterPro" id="IPR000742">
    <property type="entry name" value="EGF"/>
</dbReference>
<evidence type="ECO:0000256" key="3">
    <source>
        <dbReference type="SAM" id="MobiDB-lite"/>
    </source>
</evidence>
<keyword evidence="4" id="KW-0472">Membrane</keyword>
<dbReference type="KEGG" id="phu:Phum_PHUM522270"/>
<dbReference type="GO" id="GO:0016020">
    <property type="term" value="C:membrane"/>
    <property type="evidence" value="ECO:0007669"/>
    <property type="project" value="TreeGrafter"/>
</dbReference>
<evidence type="ECO:0000256" key="2">
    <source>
        <dbReference type="ARBA" id="ARBA00023157"/>
    </source>
</evidence>
<keyword evidence="4" id="KW-0812">Transmembrane</keyword>
<dbReference type="PANTHER" id="PTHR24052">
    <property type="entry name" value="DELTA-RELATED"/>
    <property type="match status" value="1"/>
</dbReference>
<dbReference type="EMBL" id="AAZO01006340">
    <property type="status" value="NOT_ANNOTATED_CDS"/>
    <property type="molecule type" value="Genomic_DNA"/>
</dbReference>
<evidence type="ECO:0000256" key="1">
    <source>
        <dbReference type="ARBA" id="ARBA00022729"/>
    </source>
</evidence>
<reference evidence="7" key="3">
    <citation type="submission" date="2021-02" db="UniProtKB">
        <authorList>
            <consortium name="EnsemblMetazoa"/>
        </authorList>
    </citation>
    <scope>IDENTIFICATION</scope>
    <source>
        <strain evidence="7">USDA</strain>
    </source>
</reference>
<sequence length="599" mass="68463">MFLSLSSLSSTGVKSVELNPNGENVCLRTETYKQPVSFYKDVYVPEVEYKWCWDASLHFRCPVSKMVKKKIEEKKIIQRTRLVLECCAGYKIDPNDRTKCKPYCKKLCMYGKCIEPDVCSCNYGYYGITCDKECESGWWGQNCKEKCDCENGAKCEAFYGKCFCQNGWQGNRCQFPCSDGFFGFHCIEKCNCPNGLCHHVTGTCLSTTTTTTETETNDVTINTAEDERNFLKKTISKLDANVYNYEKTNNFLLIPDETKTETEITTTTTGKMEKINSLINFTVYDYPVDYSSSTSYQFKNDESETEFRLNVKDDVTITNASETNSDEKLSSTSVSTDNTILLEGSTESFSSYSNKENETTTEEEFVESTTEYDEQSTEETIETTNVQPEESTTEIYFENSTTSQTTNATTIVDDDVVTTMKPFVQTSGKDLVESKTNDEKQTTTESTEQTTTSNMFSTNFVQTDETDVIGNKTIDEKQTTESIEQTTTSNMFNGFTRESFSKNLTTNNLQPKQNNNQTTTGISILIIIIGVRWLMLDHKRKLKKMSVKKNEEIFNLQKYRESLFVVNNQCKNSMYLYEMKLQEDVPVLQTFKPFPEKIF</sequence>
<keyword evidence="8" id="KW-1185">Reference proteome</keyword>
<evidence type="ECO:0000313" key="8">
    <source>
        <dbReference type="Proteomes" id="UP000009046"/>
    </source>
</evidence>
<dbReference type="InterPro" id="IPR052485">
    <property type="entry name" value="MEGF_diff_regulators"/>
</dbReference>
<dbReference type="GeneID" id="8231721"/>
<feature type="compositionally biased region" description="Acidic residues" evidence="3">
    <location>
        <begin position="359"/>
        <end position="381"/>
    </location>
</feature>
<organism>
    <name type="scientific">Pediculus humanus subsp. corporis</name>
    <name type="common">Body louse</name>
    <dbReference type="NCBI Taxonomy" id="121224"/>
    <lineage>
        <taxon>Eukaryota</taxon>
        <taxon>Metazoa</taxon>
        <taxon>Ecdysozoa</taxon>
        <taxon>Arthropoda</taxon>
        <taxon>Hexapoda</taxon>
        <taxon>Insecta</taxon>
        <taxon>Pterygota</taxon>
        <taxon>Neoptera</taxon>
        <taxon>Paraneoptera</taxon>
        <taxon>Psocodea</taxon>
        <taxon>Troctomorpha</taxon>
        <taxon>Phthiraptera</taxon>
        <taxon>Anoplura</taxon>
        <taxon>Pediculidae</taxon>
        <taxon>Pediculus</taxon>
    </lineage>
</organism>
<dbReference type="eggNOG" id="KOG1218">
    <property type="taxonomic scope" value="Eukaryota"/>
</dbReference>
<evidence type="ECO:0000313" key="6">
    <source>
        <dbReference type="EMBL" id="EEB18601.1"/>
    </source>
</evidence>
<evidence type="ECO:0000313" key="7">
    <source>
        <dbReference type="EnsemblMetazoa" id="PHUM522270-PA"/>
    </source>
</evidence>
<feature type="compositionally biased region" description="Polar residues" evidence="3">
    <location>
        <begin position="330"/>
        <end position="354"/>
    </location>
</feature>
<evidence type="ECO:0000259" key="5">
    <source>
        <dbReference type="PROSITE" id="PS51041"/>
    </source>
</evidence>
<dbReference type="SMART" id="SM00181">
    <property type="entry name" value="EGF"/>
    <property type="match status" value="2"/>
</dbReference>
<keyword evidence="4" id="KW-1133">Transmembrane helix</keyword>
<dbReference type="InterPro" id="IPR011489">
    <property type="entry name" value="EMI_domain"/>
</dbReference>
<evidence type="ECO:0000256" key="4">
    <source>
        <dbReference type="SAM" id="Phobius"/>
    </source>
</evidence>
<dbReference type="OrthoDB" id="18487at2759"/>
<reference evidence="6" key="1">
    <citation type="submission" date="2007-04" db="EMBL/GenBank/DDBJ databases">
        <title>Annotation of Pediculus humanus corporis strain USDA.</title>
        <authorList>
            <person name="Kirkness E."/>
            <person name="Hannick L."/>
            <person name="Hass B."/>
            <person name="Bruggner R."/>
            <person name="Lawson D."/>
            <person name="Bidwell S."/>
            <person name="Joardar V."/>
            <person name="Caler E."/>
            <person name="Walenz B."/>
            <person name="Inman J."/>
            <person name="Schobel S."/>
            <person name="Galinsky K."/>
            <person name="Amedeo P."/>
            <person name="Strausberg R."/>
        </authorList>
    </citation>
    <scope>NUCLEOTIDE SEQUENCE</scope>
    <source>
        <strain evidence="6">USDA</strain>
    </source>
</reference>
<feature type="compositionally biased region" description="Polar residues" evidence="3">
    <location>
        <begin position="382"/>
        <end position="391"/>
    </location>
</feature>
<keyword evidence="1" id="KW-0732">Signal</keyword>
<feature type="region of interest" description="Disordered" evidence="3">
    <location>
        <begin position="318"/>
        <end position="391"/>
    </location>
</feature>
<dbReference type="VEuPathDB" id="VectorBase:PHUM522270"/>
<dbReference type="PROSITE" id="PS00022">
    <property type="entry name" value="EGF_1"/>
    <property type="match status" value="1"/>
</dbReference>
<feature type="domain" description="EMI" evidence="5">
    <location>
        <begin position="22"/>
        <end position="102"/>
    </location>
</feature>
<dbReference type="CTD" id="8231721"/>